<dbReference type="GO" id="GO:0016746">
    <property type="term" value="F:acyltransferase activity"/>
    <property type="evidence" value="ECO:0007669"/>
    <property type="project" value="UniProtKB-KW"/>
</dbReference>
<dbReference type="Gene3D" id="3.40.630.30">
    <property type="match status" value="1"/>
</dbReference>
<dbReference type="EMBL" id="CP113865">
    <property type="protein sequence ID" value="WAM33482.1"/>
    <property type="molecule type" value="Genomic_DNA"/>
</dbReference>
<evidence type="ECO:0000313" key="3">
    <source>
        <dbReference type="Proteomes" id="UP001164909"/>
    </source>
</evidence>
<dbReference type="PANTHER" id="PTHR13355:SF15">
    <property type="entry name" value="GCN5-RELATED N-ACETYLTRANSFERASE 3, CHLOROPLASTIC"/>
    <property type="match status" value="1"/>
</dbReference>
<protein>
    <submittedName>
        <fullName evidence="2">GNAT family N-acetyltransferase</fullName>
        <ecNumber evidence="2">2.3.1.-</ecNumber>
    </submittedName>
</protein>
<evidence type="ECO:0000313" key="2">
    <source>
        <dbReference type="EMBL" id="WAM33482.1"/>
    </source>
</evidence>
<dbReference type="EC" id="2.3.1.-" evidence="2"/>
<evidence type="ECO:0000259" key="1">
    <source>
        <dbReference type="PROSITE" id="PS51186"/>
    </source>
</evidence>
<gene>
    <name evidence="2" type="ORF">OTK00_001983</name>
</gene>
<feature type="domain" description="N-acetyltransferase" evidence="1">
    <location>
        <begin position="2"/>
        <end position="149"/>
    </location>
</feature>
<name>A0ABY7BNL6_9FIRM</name>
<keyword evidence="2" id="KW-0012">Acyltransferase</keyword>
<dbReference type="InterPro" id="IPR000182">
    <property type="entry name" value="GNAT_dom"/>
</dbReference>
<keyword evidence="2" id="KW-0808">Transferase</keyword>
<organism evidence="2 3">
    <name type="scientific">Caldicellulosiruptor morganii</name>
    <dbReference type="NCBI Taxonomy" id="1387555"/>
    <lineage>
        <taxon>Bacteria</taxon>
        <taxon>Bacillati</taxon>
        <taxon>Bacillota</taxon>
        <taxon>Bacillota incertae sedis</taxon>
        <taxon>Caldicellulosiruptorales</taxon>
        <taxon>Caldicellulosiruptoraceae</taxon>
        <taxon>Caldicellulosiruptor</taxon>
    </lineage>
</organism>
<dbReference type="PROSITE" id="PS51186">
    <property type="entry name" value="GNAT"/>
    <property type="match status" value="1"/>
</dbReference>
<sequence length="149" mass="17091">MYQIRLADENDVKEIMELLRELDSEHLISEDQLKKKLVRLQESSFSKVYVVILSDEKPVIVGTFTLYILENIGHGGASLAILENVVVRPEYRKQGIGRYMILKAIEIAKENGCYKLMLSSNEKRTEAHKFYENLGFAIHGISFKIDILS</sequence>
<dbReference type="CDD" id="cd04301">
    <property type="entry name" value="NAT_SF"/>
    <property type="match status" value="1"/>
</dbReference>
<proteinExistence type="predicted"/>
<dbReference type="Proteomes" id="UP001164909">
    <property type="component" value="Chromosome"/>
</dbReference>
<dbReference type="SUPFAM" id="SSF55729">
    <property type="entry name" value="Acyl-CoA N-acyltransferases (Nat)"/>
    <property type="match status" value="1"/>
</dbReference>
<dbReference type="Pfam" id="PF00583">
    <property type="entry name" value="Acetyltransf_1"/>
    <property type="match status" value="1"/>
</dbReference>
<dbReference type="InterPro" id="IPR039143">
    <property type="entry name" value="GNPNAT1-like"/>
</dbReference>
<keyword evidence="3" id="KW-1185">Reference proteome</keyword>
<dbReference type="InterPro" id="IPR016181">
    <property type="entry name" value="Acyl_CoA_acyltransferase"/>
</dbReference>
<reference evidence="2" key="1">
    <citation type="submission" date="2022-12" db="EMBL/GenBank/DDBJ databases">
        <authorList>
            <person name="Bing R.G."/>
            <person name="Willard D.J."/>
            <person name="Manesh M.J.H."/>
            <person name="Laemthong T."/>
            <person name="Crosby J.R."/>
            <person name="Kelly R.M."/>
        </authorList>
    </citation>
    <scope>NUCLEOTIDE SEQUENCE</scope>
    <source>
        <strain evidence="2">DSM 8990</strain>
    </source>
</reference>
<dbReference type="PANTHER" id="PTHR13355">
    <property type="entry name" value="GLUCOSAMINE 6-PHOSPHATE N-ACETYLTRANSFERASE"/>
    <property type="match status" value="1"/>
</dbReference>
<dbReference type="RefSeq" id="WP_045168960.1">
    <property type="nucleotide sequence ID" value="NZ_CP113865.1"/>
</dbReference>
<accession>A0ABY7BNL6</accession>